<dbReference type="Gene3D" id="3.40.50.1000">
    <property type="entry name" value="HAD superfamily/HAD-like"/>
    <property type="match status" value="1"/>
</dbReference>
<evidence type="ECO:0000256" key="3">
    <source>
        <dbReference type="ARBA" id="ARBA00006171"/>
    </source>
</evidence>
<dbReference type="PANTHER" id="PTHR43434:SF1">
    <property type="entry name" value="PHOSPHOGLYCOLATE PHOSPHATASE"/>
    <property type="match status" value="1"/>
</dbReference>
<evidence type="ECO:0000313" key="5">
    <source>
        <dbReference type="EMBL" id="MBC2604850.1"/>
    </source>
</evidence>
<comment type="pathway">
    <text evidence="2">Organic acid metabolism; glycolate biosynthesis; glycolate from 2-phosphoglycolate: step 1/1.</text>
</comment>
<accession>A0A7X1E6M2</accession>
<dbReference type="InterPro" id="IPR023198">
    <property type="entry name" value="PGP-like_dom2"/>
</dbReference>
<dbReference type="Pfam" id="PF13419">
    <property type="entry name" value="HAD_2"/>
    <property type="match status" value="1"/>
</dbReference>
<evidence type="ECO:0000256" key="1">
    <source>
        <dbReference type="ARBA" id="ARBA00000830"/>
    </source>
</evidence>
<dbReference type="SUPFAM" id="SSF56784">
    <property type="entry name" value="HAD-like"/>
    <property type="match status" value="1"/>
</dbReference>
<dbReference type="GO" id="GO:0006281">
    <property type="term" value="P:DNA repair"/>
    <property type="evidence" value="ECO:0007669"/>
    <property type="project" value="TreeGrafter"/>
</dbReference>
<dbReference type="EMBL" id="JACHVC010000005">
    <property type="protein sequence ID" value="MBC2604850.1"/>
    <property type="molecule type" value="Genomic_DNA"/>
</dbReference>
<dbReference type="RefSeq" id="WP_185658745.1">
    <property type="nucleotide sequence ID" value="NZ_CAWPOO010000005.1"/>
</dbReference>
<dbReference type="Gene3D" id="1.10.150.240">
    <property type="entry name" value="Putative phosphatase, domain 2"/>
    <property type="match status" value="1"/>
</dbReference>
<comment type="caution">
    <text evidence="5">The sequence shown here is derived from an EMBL/GenBank/DDBJ whole genome shotgun (WGS) entry which is preliminary data.</text>
</comment>
<dbReference type="SFLD" id="SFLDS00003">
    <property type="entry name" value="Haloacid_Dehalogenase"/>
    <property type="match status" value="1"/>
</dbReference>
<name>A0A7X1E6M2_9BACT</name>
<evidence type="ECO:0000256" key="2">
    <source>
        <dbReference type="ARBA" id="ARBA00004818"/>
    </source>
</evidence>
<proteinExistence type="inferred from homology"/>
<dbReference type="Proteomes" id="UP000526501">
    <property type="component" value="Unassembled WGS sequence"/>
</dbReference>
<dbReference type="InterPro" id="IPR023214">
    <property type="entry name" value="HAD_sf"/>
</dbReference>
<evidence type="ECO:0000256" key="4">
    <source>
        <dbReference type="ARBA" id="ARBA00013078"/>
    </source>
</evidence>
<sequence length="218" mass="23822">MQVSPKQIRGILIDMDGTFVDHIQTITRCFQCACRELGYPEPSPEKVLRSIGGSMPVTIQKFLPPEQVEAGKEIWRRRFEEIHLQGVVVLPGATELLETCRAKEMKAGIFTNKTGTHTRAIIENEGFTEMLDFVLGAEDTPYRKPQPEFTAAAIEKIGIPGKGLAMIGDSPFDIKAGKAGGMTTLCVTTGSHSRAELEAEGADLVFDSLAEIAVWLDS</sequence>
<keyword evidence="6" id="KW-1185">Reference proteome</keyword>
<comment type="similarity">
    <text evidence="3">Belongs to the HAD-like hydrolase superfamily. CbbY/CbbZ/Gph/YieH family.</text>
</comment>
<dbReference type="InterPro" id="IPR050155">
    <property type="entry name" value="HAD-like_hydrolase_sf"/>
</dbReference>
<dbReference type="EC" id="3.1.3.18" evidence="4"/>
<dbReference type="AlphaFoldDB" id="A0A7X1E6M2"/>
<comment type="catalytic activity">
    <reaction evidence="1">
        <text>2-phosphoglycolate + H2O = glycolate + phosphate</text>
        <dbReference type="Rhea" id="RHEA:14369"/>
        <dbReference type="ChEBI" id="CHEBI:15377"/>
        <dbReference type="ChEBI" id="CHEBI:29805"/>
        <dbReference type="ChEBI" id="CHEBI:43474"/>
        <dbReference type="ChEBI" id="CHEBI:58033"/>
        <dbReference type="EC" id="3.1.3.18"/>
    </reaction>
</comment>
<dbReference type="InterPro" id="IPR036412">
    <property type="entry name" value="HAD-like_sf"/>
</dbReference>
<dbReference type="PANTHER" id="PTHR43434">
    <property type="entry name" value="PHOSPHOGLYCOLATE PHOSPHATASE"/>
    <property type="match status" value="1"/>
</dbReference>
<organism evidence="5 6">
    <name type="scientific">Pelagicoccus albus</name>
    <dbReference type="NCBI Taxonomy" id="415222"/>
    <lineage>
        <taxon>Bacteria</taxon>
        <taxon>Pseudomonadati</taxon>
        <taxon>Verrucomicrobiota</taxon>
        <taxon>Opitutia</taxon>
        <taxon>Puniceicoccales</taxon>
        <taxon>Pelagicoccaceae</taxon>
        <taxon>Pelagicoccus</taxon>
    </lineage>
</organism>
<dbReference type="GO" id="GO:0005829">
    <property type="term" value="C:cytosol"/>
    <property type="evidence" value="ECO:0007669"/>
    <property type="project" value="TreeGrafter"/>
</dbReference>
<gene>
    <name evidence="5" type="ORF">H5P27_02225</name>
</gene>
<reference evidence="5 6" key="1">
    <citation type="submission" date="2020-07" db="EMBL/GenBank/DDBJ databases">
        <authorList>
            <person name="Feng X."/>
        </authorList>
    </citation>
    <scope>NUCLEOTIDE SEQUENCE [LARGE SCALE GENOMIC DNA]</scope>
    <source>
        <strain evidence="5 6">JCM23202</strain>
    </source>
</reference>
<keyword evidence="5" id="KW-0378">Hydrolase</keyword>
<dbReference type="InterPro" id="IPR006439">
    <property type="entry name" value="HAD-SF_hydro_IA"/>
</dbReference>
<dbReference type="InterPro" id="IPR041492">
    <property type="entry name" value="HAD_2"/>
</dbReference>
<dbReference type="NCBIfam" id="TIGR01549">
    <property type="entry name" value="HAD-SF-IA-v1"/>
    <property type="match status" value="1"/>
</dbReference>
<dbReference type="GO" id="GO:0008967">
    <property type="term" value="F:phosphoglycolate phosphatase activity"/>
    <property type="evidence" value="ECO:0007669"/>
    <property type="project" value="UniProtKB-EC"/>
</dbReference>
<dbReference type="SFLD" id="SFLDG01129">
    <property type="entry name" value="C1.5:_HAD__Beta-PGM__Phosphata"/>
    <property type="match status" value="1"/>
</dbReference>
<protein>
    <recommendedName>
        <fullName evidence="4">phosphoglycolate phosphatase</fullName>
        <ecNumber evidence="4">3.1.3.18</ecNumber>
    </recommendedName>
</protein>
<evidence type="ECO:0000313" key="6">
    <source>
        <dbReference type="Proteomes" id="UP000526501"/>
    </source>
</evidence>
<dbReference type="SFLD" id="SFLDG01135">
    <property type="entry name" value="C1.5.6:_HAD__Beta-PGM__Phospha"/>
    <property type="match status" value="1"/>
</dbReference>